<evidence type="ECO:0000313" key="2">
    <source>
        <dbReference type="EMBL" id="TDL78054.1"/>
    </source>
</evidence>
<dbReference type="Pfam" id="PF02643">
    <property type="entry name" value="DUF192"/>
    <property type="match status" value="1"/>
</dbReference>
<sequence>MGNRPDARHPAQRRGRVRRGLAADRGGRAGRRVRSGLIALALAAFCGPAAAGIACRADAVTLTGDFGEARFRVEIADDNAERAQGLMNRESLPRGAGMLFIYDRPGPASFWMRNTLIPLDMIFLDETGTVLRVHENAVPLDESPIFGGDNVLAVLEINGGLAGAIGIGPGDRLSHPALPQDRAAAPCAAE</sequence>
<feature type="region of interest" description="Disordered" evidence="1">
    <location>
        <begin position="1"/>
        <end position="26"/>
    </location>
</feature>
<dbReference type="PANTHER" id="PTHR37953">
    <property type="entry name" value="UPF0127 PROTEIN MJ1496"/>
    <property type="match status" value="1"/>
</dbReference>
<dbReference type="OrthoDB" id="9808290at2"/>
<dbReference type="Proteomes" id="UP000295701">
    <property type="component" value="Unassembled WGS sequence"/>
</dbReference>
<evidence type="ECO:0000256" key="1">
    <source>
        <dbReference type="SAM" id="MobiDB-lite"/>
    </source>
</evidence>
<reference evidence="2 3" key="1">
    <citation type="submission" date="2019-03" db="EMBL/GenBank/DDBJ databases">
        <title>Primorskyibacter sp. SS33 isolated from sediments.</title>
        <authorList>
            <person name="Xunke S."/>
        </authorList>
    </citation>
    <scope>NUCLEOTIDE SEQUENCE [LARGE SCALE GENOMIC DNA]</scope>
    <source>
        <strain evidence="2 3">SS33</strain>
    </source>
</reference>
<comment type="caution">
    <text evidence="2">The sequence shown here is derived from an EMBL/GenBank/DDBJ whole genome shotgun (WGS) entry which is preliminary data.</text>
</comment>
<name>A0A4R6A5T0_9RHOB</name>
<dbReference type="InterPro" id="IPR003795">
    <property type="entry name" value="DUF192"/>
</dbReference>
<evidence type="ECO:0000313" key="3">
    <source>
        <dbReference type="Proteomes" id="UP000295701"/>
    </source>
</evidence>
<accession>A0A4R6A5T0</accession>
<organism evidence="2 3">
    <name type="scientific">Palleronia sediminis</name>
    <dbReference type="NCBI Taxonomy" id="2547833"/>
    <lineage>
        <taxon>Bacteria</taxon>
        <taxon>Pseudomonadati</taxon>
        <taxon>Pseudomonadota</taxon>
        <taxon>Alphaproteobacteria</taxon>
        <taxon>Rhodobacterales</taxon>
        <taxon>Roseobacteraceae</taxon>
        <taxon>Palleronia</taxon>
    </lineage>
</organism>
<dbReference type="InterPro" id="IPR038695">
    <property type="entry name" value="Saro_0823-like_sf"/>
</dbReference>
<dbReference type="EMBL" id="SNAA01000014">
    <property type="protein sequence ID" value="TDL78054.1"/>
    <property type="molecule type" value="Genomic_DNA"/>
</dbReference>
<feature type="compositionally biased region" description="Basic residues" evidence="1">
    <location>
        <begin position="10"/>
        <end position="19"/>
    </location>
</feature>
<protein>
    <submittedName>
        <fullName evidence="2">DUF192 domain-containing protein</fullName>
    </submittedName>
</protein>
<proteinExistence type="predicted"/>
<gene>
    <name evidence="2" type="ORF">E2L08_12190</name>
</gene>
<keyword evidence="3" id="KW-1185">Reference proteome</keyword>
<dbReference type="PANTHER" id="PTHR37953:SF1">
    <property type="entry name" value="UPF0127 PROTEIN MJ1496"/>
    <property type="match status" value="1"/>
</dbReference>
<dbReference type="Gene3D" id="2.60.120.1140">
    <property type="entry name" value="Protein of unknown function DUF192"/>
    <property type="match status" value="1"/>
</dbReference>
<dbReference type="AlphaFoldDB" id="A0A4R6A5T0"/>